<evidence type="ECO:0000313" key="2">
    <source>
        <dbReference type="EMBL" id="MCW3172532.1"/>
    </source>
</evidence>
<keyword evidence="3" id="KW-1185">Reference proteome</keyword>
<dbReference type="GO" id="GO:0016787">
    <property type="term" value="F:hydrolase activity"/>
    <property type="evidence" value="ECO:0007669"/>
    <property type="project" value="UniProtKB-KW"/>
</dbReference>
<dbReference type="SUPFAM" id="SSF53474">
    <property type="entry name" value="alpha/beta-Hydrolases"/>
    <property type="match status" value="1"/>
</dbReference>
<proteinExistence type="predicted"/>
<organism evidence="2 3">
    <name type="scientific">Shewanella subflava</name>
    <dbReference type="NCBI Taxonomy" id="2986476"/>
    <lineage>
        <taxon>Bacteria</taxon>
        <taxon>Pseudomonadati</taxon>
        <taxon>Pseudomonadota</taxon>
        <taxon>Gammaproteobacteria</taxon>
        <taxon>Alteromonadales</taxon>
        <taxon>Shewanellaceae</taxon>
        <taxon>Shewanella</taxon>
    </lineage>
</organism>
<reference evidence="2" key="1">
    <citation type="submission" date="2022-10" db="EMBL/GenBank/DDBJ databases">
        <title>Shewanella flava sp. nov, isolated from the estuary of the Fenhe River into the Yellow River.</title>
        <authorList>
            <person name="Li Y."/>
        </authorList>
    </citation>
    <scope>NUCLEOTIDE SEQUENCE</scope>
    <source>
        <strain evidence="2">FYR11-62</strain>
    </source>
</reference>
<dbReference type="Proteomes" id="UP001163714">
    <property type="component" value="Unassembled WGS sequence"/>
</dbReference>
<protein>
    <submittedName>
        <fullName evidence="2">Alpha/beta fold hydrolase</fullName>
    </submittedName>
</protein>
<feature type="domain" description="Serine aminopeptidase S33" evidence="1">
    <location>
        <begin position="46"/>
        <end position="302"/>
    </location>
</feature>
<dbReference type="Gene3D" id="3.40.50.1820">
    <property type="entry name" value="alpha/beta hydrolase"/>
    <property type="match status" value="1"/>
</dbReference>
<comment type="caution">
    <text evidence="2">The sequence shown here is derived from an EMBL/GenBank/DDBJ whole genome shotgun (WGS) entry which is preliminary data.</text>
</comment>
<name>A0ABT3I8Y5_9GAMM</name>
<evidence type="ECO:0000259" key="1">
    <source>
        <dbReference type="Pfam" id="PF12146"/>
    </source>
</evidence>
<keyword evidence="2" id="KW-0378">Hydrolase</keyword>
<dbReference type="InterPro" id="IPR029058">
    <property type="entry name" value="AB_hydrolase_fold"/>
</dbReference>
<dbReference type="InterPro" id="IPR051044">
    <property type="entry name" value="MAG_DAG_Lipase"/>
</dbReference>
<sequence length="326" mass="37095">MIYKKFSSEKKLNTPEQQRFWQSVHQSKFESNDGVKIAFCQVLQADAKHAIVISNGRVESYLKYQELIFDLYQQGYSVFALDHRGQGLSERLTDNPHQGYVGKFEDYVDDFSFFIENIVLPTQHLSLSVMAHSMGGAIATHYLHRQPNIFDSAVMSAPMFGIALPFNTKMILWLANRLDKTRPSKQEGKITSNYVLGGTDYQPEPFISNNLTHSKHRYELYRDLYKKHPEIQLGSPTNHWLVEAINAAEQSIAFAKQSQTPILILQASEDSIVTNQAQDLALSNLCHKVVIEGAYHEVLIEGDTLRNTALTYAINFIKLHSKQAEI</sequence>
<accession>A0ABT3I8Y5</accession>
<dbReference type="PANTHER" id="PTHR11614">
    <property type="entry name" value="PHOSPHOLIPASE-RELATED"/>
    <property type="match status" value="1"/>
</dbReference>
<dbReference type="Pfam" id="PF12146">
    <property type="entry name" value="Hydrolase_4"/>
    <property type="match status" value="1"/>
</dbReference>
<gene>
    <name evidence="2" type="ORF">OHT75_08580</name>
</gene>
<dbReference type="InterPro" id="IPR022742">
    <property type="entry name" value="Hydrolase_4"/>
</dbReference>
<dbReference type="RefSeq" id="WP_264726077.1">
    <property type="nucleotide sequence ID" value="NZ_JAPDMX010000021.1"/>
</dbReference>
<dbReference type="EMBL" id="JAPDMX010000021">
    <property type="protein sequence ID" value="MCW3172532.1"/>
    <property type="molecule type" value="Genomic_DNA"/>
</dbReference>
<evidence type="ECO:0000313" key="3">
    <source>
        <dbReference type="Proteomes" id="UP001163714"/>
    </source>
</evidence>